<evidence type="ECO:0000256" key="6">
    <source>
        <dbReference type="ARBA" id="ARBA00023163"/>
    </source>
</evidence>
<keyword evidence="4" id="KW-0805">Transcription regulation</keyword>
<dbReference type="GO" id="GO:0006355">
    <property type="term" value="P:regulation of DNA-templated transcription"/>
    <property type="evidence" value="ECO:0007669"/>
    <property type="project" value="InterPro"/>
</dbReference>
<dbReference type="Pfam" id="PF25601">
    <property type="entry name" value="AAA_lid_14"/>
    <property type="match status" value="1"/>
</dbReference>
<keyword evidence="3" id="KW-0902">Two-component regulatory system</keyword>
<keyword evidence="7" id="KW-0597">Phosphoprotein</keyword>
<dbReference type="PRINTS" id="PR01590">
    <property type="entry name" value="HTHFIS"/>
</dbReference>
<dbReference type="Gene3D" id="1.10.10.60">
    <property type="entry name" value="Homeodomain-like"/>
    <property type="match status" value="1"/>
</dbReference>
<evidence type="ECO:0000256" key="2">
    <source>
        <dbReference type="ARBA" id="ARBA00022840"/>
    </source>
</evidence>
<dbReference type="GO" id="GO:0043565">
    <property type="term" value="F:sequence-specific DNA binding"/>
    <property type="evidence" value="ECO:0007669"/>
    <property type="project" value="InterPro"/>
</dbReference>
<dbReference type="PROSITE" id="PS50045">
    <property type="entry name" value="SIGMA54_INTERACT_4"/>
    <property type="match status" value="1"/>
</dbReference>
<keyword evidence="2" id="KW-0067">ATP-binding</keyword>
<sequence>MNRAMPPDRARIGLVEDDPVMGGSIVQRLELEGWDVIWWQTGSQAVGEIAGIAGALDLVICDIRLSDISGETVFEELARQPNVPPFLFVTGFGDIDQAVRLMRSGAVDFMTKPFAMDDFLKRIETGRRATRAGLRLNDYVLGQSPAIQHAENLIHRYAAHDLPVLVTGETGSGKEVAARLLHQLSARASEPFVAVNCAAIPTDLLESEIFGHEKGAFTGAHQRHLGYAERAKGGTLFLDEIGDMPSALQAKLLRLIESASFSRLGGETQVPFRARIVTATHRNLNPGEASGFREDLYFRLAVLPVDIPPLRQRPEDVVWFLGRFLEDAVGRSDVRIRGYSSLTEEAALAHPWPGNIRELRNRVDRAVALATSEWLMTADLFPEKAAPTTSQRFVPLSDVRNAAERRQIERALEHTGGQIIKAAELLGVARTTLWEKMTRLGMRY</sequence>
<accession>A0A1I4CUV1</accession>
<dbReference type="RefSeq" id="WP_280178015.1">
    <property type="nucleotide sequence ID" value="NZ_BSPE01000018.1"/>
</dbReference>
<dbReference type="Pfam" id="PF00158">
    <property type="entry name" value="Sigma54_activat"/>
    <property type="match status" value="1"/>
</dbReference>
<dbReference type="PROSITE" id="PS00688">
    <property type="entry name" value="SIGMA54_INTERACT_3"/>
    <property type="match status" value="1"/>
</dbReference>
<evidence type="ECO:0000259" key="8">
    <source>
        <dbReference type="PROSITE" id="PS50045"/>
    </source>
</evidence>
<dbReference type="CDD" id="cd00156">
    <property type="entry name" value="REC"/>
    <property type="match status" value="1"/>
</dbReference>
<dbReference type="Proteomes" id="UP000323300">
    <property type="component" value="Unassembled WGS sequence"/>
</dbReference>
<keyword evidence="10" id="KW-0238">DNA-binding</keyword>
<evidence type="ECO:0000313" key="10">
    <source>
        <dbReference type="EMBL" id="SFK85032.1"/>
    </source>
</evidence>
<dbReference type="InterPro" id="IPR001789">
    <property type="entry name" value="Sig_transdc_resp-reg_receiver"/>
</dbReference>
<dbReference type="FunFam" id="3.40.50.300:FF:000006">
    <property type="entry name" value="DNA-binding transcriptional regulator NtrC"/>
    <property type="match status" value="1"/>
</dbReference>
<dbReference type="Pfam" id="PF00072">
    <property type="entry name" value="Response_reg"/>
    <property type="match status" value="1"/>
</dbReference>
<feature type="modified residue" description="4-aspartylphosphate" evidence="7">
    <location>
        <position position="62"/>
    </location>
</feature>
<dbReference type="SMART" id="SM00382">
    <property type="entry name" value="AAA"/>
    <property type="match status" value="1"/>
</dbReference>
<evidence type="ECO:0000256" key="7">
    <source>
        <dbReference type="PROSITE-ProRule" id="PRU00169"/>
    </source>
</evidence>
<dbReference type="PROSITE" id="PS50110">
    <property type="entry name" value="RESPONSE_REGULATORY"/>
    <property type="match status" value="1"/>
</dbReference>
<dbReference type="Pfam" id="PF02954">
    <property type="entry name" value="HTH_8"/>
    <property type="match status" value="1"/>
</dbReference>
<dbReference type="GO" id="GO:0000160">
    <property type="term" value="P:phosphorelay signal transduction system"/>
    <property type="evidence" value="ECO:0007669"/>
    <property type="project" value="UniProtKB-KW"/>
</dbReference>
<gene>
    <name evidence="10" type="ORF">SAMN04488498_114127</name>
</gene>
<dbReference type="InterPro" id="IPR002078">
    <property type="entry name" value="Sigma_54_int"/>
</dbReference>
<dbReference type="SMART" id="SM00448">
    <property type="entry name" value="REC"/>
    <property type="match status" value="1"/>
</dbReference>
<evidence type="ECO:0000256" key="1">
    <source>
        <dbReference type="ARBA" id="ARBA00022741"/>
    </source>
</evidence>
<keyword evidence="6" id="KW-0804">Transcription</keyword>
<dbReference type="CDD" id="cd00009">
    <property type="entry name" value="AAA"/>
    <property type="match status" value="1"/>
</dbReference>
<dbReference type="Gene3D" id="1.10.8.60">
    <property type="match status" value="1"/>
</dbReference>
<dbReference type="PANTHER" id="PTHR32071:SF57">
    <property type="entry name" value="C4-DICARBOXYLATE TRANSPORT TRANSCRIPTIONAL REGULATORY PROTEIN DCTD"/>
    <property type="match status" value="1"/>
</dbReference>
<dbReference type="PANTHER" id="PTHR32071">
    <property type="entry name" value="TRANSCRIPTIONAL REGULATORY PROTEIN"/>
    <property type="match status" value="1"/>
</dbReference>
<dbReference type="Gene3D" id="3.40.50.300">
    <property type="entry name" value="P-loop containing nucleotide triphosphate hydrolases"/>
    <property type="match status" value="1"/>
</dbReference>
<organism evidence="10 11">
    <name type="scientific">Neomesorhizobium albiziae</name>
    <dbReference type="NCBI Taxonomy" id="335020"/>
    <lineage>
        <taxon>Bacteria</taxon>
        <taxon>Pseudomonadati</taxon>
        <taxon>Pseudomonadota</taxon>
        <taxon>Alphaproteobacteria</taxon>
        <taxon>Hyphomicrobiales</taxon>
        <taxon>Phyllobacteriaceae</taxon>
        <taxon>Neomesorhizobium</taxon>
    </lineage>
</organism>
<dbReference type="InterPro" id="IPR003593">
    <property type="entry name" value="AAA+_ATPase"/>
</dbReference>
<dbReference type="AlphaFoldDB" id="A0A1I4CUV1"/>
<name>A0A1I4CUV1_9HYPH</name>
<feature type="domain" description="Sigma-54 factor interaction" evidence="8">
    <location>
        <begin position="140"/>
        <end position="368"/>
    </location>
</feature>
<protein>
    <submittedName>
        <fullName evidence="10">DNA-binding transcriptional response regulator, NtrC family, contains REC, AAA-type ATPase, and a Fis-type DNA-binding domains</fullName>
    </submittedName>
</protein>
<dbReference type="InterPro" id="IPR025944">
    <property type="entry name" value="Sigma_54_int_dom_CS"/>
</dbReference>
<dbReference type="SUPFAM" id="SSF52172">
    <property type="entry name" value="CheY-like"/>
    <property type="match status" value="1"/>
</dbReference>
<reference evidence="10 11" key="1">
    <citation type="submission" date="2016-10" db="EMBL/GenBank/DDBJ databases">
        <authorList>
            <person name="Varghese N."/>
            <person name="Submissions S."/>
        </authorList>
    </citation>
    <scope>NUCLEOTIDE SEQUENCE [LARGE SCALE GENOMIC DNA]</scope>
    <source>
        <strain evidence="10 11">DSM 21822</strain>
    </source>
</reference>
<dbReference type="GO" id="GO:0005524">
    <property type="term" value="F:ATP binding"/>
    <property type="evidence" value="ECO:0007669"/>
    <property type="project" value="UniProtKB-KW"/>
</dbReference>
<dbReference type="InterPro" id="IPR027417">
    <property type="entry name" value="P-loop_NTPase"/>
</dbReference>
<dbReference type="InterPro" id="IPR009057">
    <property type="entry name" value="Homeodomain-like_sf"/>
</dbReference>
<evidence type="ECO:0000256" key="3">
    <source>
        <dbReference type="ARBA" id="ARBA00023012"/>
    </source>
</evidence>
<proteinExistence type="predicted"/>
<dbReference type="InterPro" id="IPR011006">
    <property type="entry name" value="CheY-like_superfamily"/>
</dbReference>
<evidence type="ECO:0000313" key="11">
    <source>
        <dbReference type="Proteomes" id="UP000323300"/>
    </source>
</evidence>
<evidence type="ECO:0000256" key="5">
    <source>
        <dbReference type="ARBA" id="ARBA00023159"/>
    </source>
</evidence>
<dbReference type="Gene3D" id="3.40.50.2300">
    <property type="match status" value="1"/>
</dbReference>
<keyword evidence="5" id="KW-0010">Activator</keyword>
<dbReference type="SUPFAM" id="SSF52540">
    <property type="entry name" value="P-loop containing nucleoside triphosphate hydrolases"/>
    <property type="match status" value="1"/>
</dbReference>
<dbReference type="InterPro" id="IPR058031">
    <property type="entry name" value="AAA_lid_NorR"/>
</dbReference>
<keyword evidence="1" id="KW-0547">Nucleotide-binding</keyword>
<dbReference type="SUPFAM" id="SSF46689">
    <property type="entry name" value="Homeodomain-like"/>
    <property type="match status" value="1"/>
</dbReference>
<dbReference type="EMBL" id="FOSL01000014">
    <property type="protein sequence ID" value="SFK85032.1"/>
    <property type="molecule type" value="Genomic_DNA"/>
</dbReference>
<evidence type="ECO:0000259" key="9">
    <source>
        <dbReference type="PROSITE" id="PS50110"/>
    </source>
</evidence>
<feature type="domain" description="Response regulatory" evidence="9">
    <location>
        <begin position="11"/>
        <end position="127"/>
    </location>
</feature>
<dbReference type="InterPro" id="IPR002197">
    <property type="entry name" value="HTH_Fis"/>
</dbReference>
<keyword evidence="11" id="KW-1185">Reference proteome</keyword>
<evidence type="ECO:0000256" key="4">
    <source>
        <dbReference type="ARBA" id="ARBA00023015"/>
    </source>
</evidence>